<dbReference type="GO" id="GO:0030976">
    <property type="term" value="F:thiamine pyrophosphate binding"/>
    <property type="evidence" value="ECO:0007669"/>
    <property type="project" value="InterPro"/>
</dbReference>
<feature type="binding site" evidence="11">
    <location>
        <position position="819"/>
    </location>
    <ligand>
        <name>[4Fe-4S] cluster</name>
        <dbReference type="ChEBI" id="CHEBI:49883"/>
        <label>3</label>
    </ligand>
</feature>
<dbReference type="InterPro" id="IPR029061">
    <property type="entry name" value="THDP-binding"/>
</dbReference>
<evidence type="ECO:0000313" key="14">
    <source>
        <dbReference type="Proteomes" id="UP000071765"/>
    </source>
</evidence>
<dbReference type="InterPro" id="IPR009014">
    <property type="entry name" value="Transketo_C/PFOR_II"/>
</dbReference>
<comment type="cofactor">
    <cofactor evidence="11">
        <name>[4Fe-4S] cluster</name>
        <dbReference type="ChEBI" id="CHEBI:49883"/>
    </cofactor>
    <text evidence="11">Binds 3 [4Fe-4S] clusters per subunit.</text>
</comment>
<organism evidence="13 14">
    <name type="scientific">Streptococcus suis</name>
    <dbReference type="NCBI Taxonomy" id="1307"/>
    <lineage>
        <taxon>Bacteria</taxon>
        <taxon>Bacillati</taxon>
        <taxon>Bacillota</taxon>
        <taxon>Bacilli</taxon>
        <taxon>Lactobacillales</taxon>
        <taxon>Streptococcaceae</taxon>
        <taxon>Streptococcus</taxon>
    </lineage>
</organism>
<dbReference type="SUPFAM" id="SSF54862">
    <property type="entry name" value="4Fe-4S ferredoxins"/>
    <property type="match status" value="1"/>
</dbReference>
<dbReference type="SUPFAM" id="SSF53323">
    <property type="entry name" value="Pyruvate-ferredoxin oxidoreductase, PFOR, domain III"/>
    <property type="match status" value="1"/>
</dbReference>
<dbReference type="InterPro" id="IPR019752">
    <property type="entry name" value="Pyrv/ketoisovalerate_OxRed_cat"/>
</dbReference>
<evidence type="ECO:0000256" key="5">
    <source>
        <dbReference type="ARBA" id="ARBA00022982"/>
    </source>
</evidence>
<dbReference type="Pfam" id="PF02775">
    <property type="entry name" value="TPP_enzyme_C"/>
    <property type="match status" value="1"/>
</dbReference>
<evidence type="ECO:0000256" key="6">
    <source>
        <dbReference type="ARBA" id="ARBA00023002"/>
    </source>
</evidence>
<dbReference type="InterPro" id="IPR017900">
    <property type="entry name" value="4Fe4S_Fe_S_CS"/>
</dbReference>
<dbReference type="Gene3D" id="3.30.70.20">
    <property type="match status" value="1"/>
</dbReference>
<keyword evidence="8 11" id="KW-0411">Iron-sulfur</keyword>
<feature type="site" description="Important for catalytic activity" evidence="10">
    <location>
        <position position="1002"/>
    </location>
</feature>
<feature type="binding site" evidence="11">
    <location>
        <position position="697"/>
    </location>
    <ligand>
        <name>[4Fe-4S] cluster</name>
        <dbReference type="ChEBI" id="CHEBI:49883"/>
        <label>1</label>
    </ligand>
</feature>
<dbReference type="Proteomes" id="UP000071765">
    <property type="component" value="Unassembled WGS sequence"/>
</dbReference>
<dbReference type="PANTHER" id="PTHR32154:SF0">
    <property type="entry name" value="PYRUVATE-FLAVODOXIN OXIDOREDUCTASE-RELATED"/>
    <property type="match status" value="1"/>
</dbReference>
<gene>
    <name evidence="13" type="primary">porA</name>
    <name evidence="13" type="ORF">ERS132452_00504</name>
</gene>
<dbReference type="InterPro" id="IPR011766">
    <property type="entry name" value="TPP_enzyme_TPP-bd"/>
</dbReference>
<dbReference type="InterPro" id="IPR050722">
    <property type="entry name" value="Pyruvate:ferred/Flavod_OxRd"/>
</dbReference>
<dbReference type="CDD" id="cd07034">
    <property type="entry name" value="TPP_PYR_PFOR_IOR-alpha_like"/>
    <property type="match status" value="1"/>
</dbReference>
<feature type="binding site" evidence="11">
    <location>
        <position position="745"/>
    </location>
    <ligand>
        <name>[4Fe-4S] cluster</name>
        <dbReference type="ChEBI" id="CHEBI:49883"/>
        <label>2</label>
    </ligand>
</feature>
<feature type="binding site" evidence="11">
    <location>
        <position position="816"/>
    </location>
    <ligand>
        <name>[4Fe-4S] cluster</name>
        <dbReference type="ChEBI" id="CHEBI:49883"/>
        <label>3</label>
    </ligand>
</feature>
<keyword evidence="13" id="KW-0670">Pyruvate</keyword>
<keyword evidence="6 9" id="KW-0560">Oxidoreductase</keyword>
<evidence type="ECO:0000256" key="9">
    <source>
        <dbReference type="PIRNR" id="PIRNR000159"/>
    </source>
</evidence>
<name>A0A0Z8EZI7_STRSU</name>
<feature type="binding site" evidence="11">
    <location>
        <position position="691"/>
    </location>
    <ligand>
        <name>[4Fe-4S] cluster</name>
        <dbReference type="ChEBI" id="CHEBI:49883"/>
        <label>1</label>
    </ligand>
</feature>
<feature type="binding site" evidence="11">
    <location>
        <position position="755"/>
    </location>
    <ligand>
        <name>[4Fe-4S] cluster</name>
        <dbReference type="ChEBI" id="CHEBI:49883"/>
        <label>1</label>
    </ligand>
</feature>
<dbReference type="NCBIfam" id="TIGR02176">
    <property type="entry name" value="pyruv_ox_red"/>
    <property type="match status" value="1"/>
</dbReference>
<dbReference type="FunFam" id="3.40.50.970:FF:000012">
    <property type="entry name" value="Pyruvate:ferredoxin (Flavodoxin) oxidoreductase"/>
    <property type="match status" value="1"/>
</dbReference>
<evidence type="ECO:0000256" key="1">
    <source>
        <dbReference type="ARBA" id="ARBA00009032"/>
    </source>
</evidence>
<keyword evidence="3 11" id="KW-0004">4Fe-4S</keyword>
<dbReference type="Gene3D" id="3.40.50.920">
    <property type="match status" value="1"/>
</dbReference>
<dbReference type="PANTHER" id="PTHR32154">
    <property type="entry name" value="PYRUVATE-FLAVODOXIN OXIDOREDUCTASE-RELATED"/>
    <property type="match status" value="1"/>
</dbReference>
<dbReference type="FunFam" id="3.40.50.920:FF:000007">
    <property type="entry name" value="Pyruvate:ferredoxin (Flavodoxin) oxidoreductase"/>
    <property type="match status" value="1"/>
</dbReference>
<feature type="site" description="Important for catalytic activity" evidence="10">
    <location>
        <position position="113"/>
    </location>
</feature>
<evidence type="ECO:0000256" key="2">
    <source>
        <dbReference type="ARBA" id="ARBA00022448"/>
    </source>
</evidence>
<dbReference type="InterPro" id="IPR033412">
    <property type="entry name" value="PFOR_II"/>
</dbReference>
<dbReference type="SUPFAM" id="SSF52922">
    <property type="entry name" value="TK C-terminal domain-like"/>
    <property type="match status" value="1"/>
</dbReference>
<dbReference type="GO" id="GO:0022900">
    <property type="term" value="P:electron transport chain"/>
    <property type="evidence" value="ECO:0007669"/>
    <property type="project" value="InterPro"/>
</dbReference>
<dbReference type="Gene3D" id="3.40.50.970">
    <property type="match status" value="2"/>
</dbReference>
<dbReference type="CDD" id="cd03377">
    <property type="entry name" value="TPP_PFOR_PNO"/>
    <property type="match status" value="1"/>
</dbReference>
<comment type="similarity">
    <text evidence="1 9">Belongs to the pyruvate:ferredoxin/flavodoxin oxidoreductase family.</text>
</comment>
<feature type="domain" description="4Fe-4S ferredoxin-type" evidence="12">
    <location>
        <begin position="682"/>
        <end position="711"/>
    </location>
</feature>
<evidence type="ECO:0000259" key="12">
    <source>
        <dbReference type="PROSITE" id="PS51379"/>
    </source>
</evidence>
<dbReference type="PROSITE" id="PS51379">
    <property type="entry name" value="4FE4S_FER_2"/>
    <property type="match status" value="2"/>
</dbReference>
<dbReference type="Pfam" id="PF01558">
    <property type="entry name" value="POR"/>
    <property type="match status" value="1"/>
</dbReference>
<dbReference type="InterPro" id="IPR011895">
    <property type="entry name" value="Pyrv_flavodox_OxRed"/>
</dbReference>
<feature type="binding site" evidence="11">
    <location>
        <position position="1077"/>
    </location>
    <ligand>
        <name>[4Fe-4S] cluster</name>
        <dbReference type="ChEBI" id="CHEBI:49883"/>
        <label>3</label>
    </ligand>
</feature>
<sequence length="1209" mass="134305">MSYQEIMDGNKAAAYTAYAFSDIAGIYPITPSSTMGEWIDIWQVSGRKNLFGQTVNVIEMQSEAGVAGFVHGSLKTGALTSTFTSSQGLLLMLPNMYKIAGELLPTVFHVAARSVTTNALSIFGDHSDVMAVRQSGFAMLAEGTVQEVMDLSIVAHLAALEASLPFVNFFDGFSTSHEMQKITVLEYNEIKTLLNEEALEIFRNRGMNPNSPTVSGTNQGPDLFFQQRETVNRHYQILPYVVKKYMEKINQLRGTDYDLVSYYGHPEAEHIIVAMGSVAPTICQTIDYLIAKGKKVGFVQIYLYRPFPKSEFLGKIPKTVQTVAVLDRTKESGALGEPLFVDVQSALYQGQRFLKVIGGRYGLGSKETTPDQIIAVFEELEKKEPKNPFTIGIIDDVTNLSLSVNSTKDLTSEDTFQAKIWGFGGDGSVSSSKSIIKIISEEVDYNVQGTFYYDSRKQNGITTSNLRFGSAPIRSSYAVQQADFVGVAMPGYLRKIDLLKGLKPKGIFLLNTTWPSEKLSNLLPSKIKQYMAENDIQFYIINAYRLTQEVGIPGKVGTCMLAAFFKLTNLMSIERAFEAMKREVLLNYEKKSEAVVESNIQLLQATISSIKKIEIPKEWKHCSPKNIAPSEHTSKYISAIQEPLNRQEGSKITVGDLINNGMVAGDIPLGTAAEEKRSTSWEVPQWHSEYCVQCNQCSFVCPHAAIRPFLLEEDELEEAPEGYIVRDYKGKDGLKYRVQVSVENCTGCELCVKACPVKGKALSMVELIGDNSQHLKEEAINWAFSMTLRAKENPAKIGTVEYTQFEKPLLEFSGACSGCGETPYIKLLTQLFGSRMMIANATGCSSIWGGMVAATPFTTNELGQGPAWSNSLLEDNAEFGYGMLIANQTRRSALIEIMQRGKTEASPLLCNLIDDWIKNINNSNGTIARSAKLLNLLECELDKSKPLLRRVYEQRDLFVKPSQWIIGGDGWAYDIGYGGLDHVLASGADINILVLDNEVYSNTGGHISKSTPTAAIAKFSASGNKGVKKDLGMMAMTYGNVYVAQVASGANPVQVIKAFEEAERYPGPSIVIAYVPCIAHRLVGGMKETLQEAREAVESGYWSLYRYNPLLDIEGKNPMILDYKRPNFDKMTSFMMKQERFALLQRVNPIEANKLFEKTVNQAKRRFTTYASMSGDFEQYIKRQRKNEVQKQELPTTSSLESIINNLYF</sequence>
<dbReference type="Pfam" id="PF01855">
    <property type="entry name" value="POR_N"/>
    <property type="match status" value="1"/>
</dbReference>
<feature type="binding site" evidence="11">
    <location>
        <position position="694"/>
    </location>
    <ligand>
        <name>[4Fe-4S] cluster</name>
        <dbReference type="ChEBI" id="CHEBI:49883"/>
        <label>1</label>
    </ligand>
</feature>
<dbReference type="InterPro" id="IPR002869">
    <property type="entry name" value="Pyrv_flavodox_OxRed_cen"/>
</dbReference>
<dbReference type="RefSeq" id="WP_024390036.1">
    <property type="nucleotide sequence ID" value="NZ_CEDD01000051.1"/>
</dbReference>
<dbReference type="InterPro" id="IPR002880">
    <property type="entry name" value="Pyrv_Fd/Flavodoxin_OxRdtase_N"/>
</dbReference>
<dbReference type="SUPFAM" id="SSF52518">
    <property type="entry name" value="Thiamin diphosphate-binding fold (THDP-binding)"/>
    <property type="match status" value="2"/>
</dbReference>
<keyword evidence="2 9" id="KW-0813">Transport</keyword>
<dbReference type="FunFam" id="3.40.50.970:FF:000041">
    <property type="entry name" value="Pyruvate:ferredoxin (Flavodoxin) oxidoreductase"/>
    <property type="match status" value="1"/>
</dbReference>
<dbReference type="EC" id="1.2.7.1" evidence="13"/>
<dbReference type="SMART" id="SM00890">
    <property type="entry name" value="EKR"/>
    <property type="match status" value="1"/>
</dbReference>
<keyword evidence="5 9" id="KW-0249">Electron transport</keyword>
<feature type="site" description="Important for catalytic activity" evidence="10">
    <location>
        <position position="30"/>
    </location>
</feature>
<dbReference type="Pfam" id="PF17147">
    <property type="entry name" value="PFOR_II"/>
    <property type="match status" value="1"/>
</dbReference>
<dbReference type="EMBL" id="FIIN01000002">
    <property type="protein sequence ID" value="CYV64005.1"/>
    <property type="molecule type" value="Genomic_DNA"/>
</dbReference>
<dbReference type="InterPro" id="IPR019456">
    <property type="entry name" value="Pyrv-flavodox_OxRtase_EKR"/>
</dbReference>
<proteinExistence type="inferred from homology"/>
<keyword evidence="4 11" id="KW-0479">Metal-binding</keyword>
<dbReference type="Pfam" id="PF13484">
    <property type="entry name" value="Fer4_16"/>
    <property type="match status" value="1"/>
</dbReference>
<evidence type="ECO:0000256" key="8">
    <source>
        <dbReference type="ARBA" id="ARBA00023014"/>
    </source>
</evidence>
<dbReference type="Gene3D" id="3.40.920.10">
    <property type="entry name" value="Pyruvate-ferredoxin oxidoreductase, PFOR, domain III"/>
    <property type="match status" value="1"/>
</dbReference>
<evidence type="ECO:0000256" key="4">
    <source>
        <dbReference type="ARBA" id="ARBA00022723"/>
    </source>
</evidence>
<protein>
    <submittedName>
        <fullName evidence="13">Pyruvate-flavodoxin oxidoreductase</fullName>
        <ecNumber evidence="13">1.2.7.1</ecNumber>
    </submittedName>
</protein>
<evidence type="ECO:0000256" key="7">
    <source>
        <dbReference type="ARBA" id="ARBA00023004"/>
    </source>
</evidence>
<dbReference type="PIRSF" id="PIRSF000159">
    <property type="entry name" value="NifJ"/>
    <property type="match status" value="1"/>
</dbReference>
<feature type="binding site" evidence="11">
    <location>
        <position position="748"/>
    </location>
    <ligand>
        <name>[4Fe-4S] cluster</name>
        <dbReference type="ChEBI" id="CHEBI:49883"/>
        <label>2</label>
    </ligand>
</feature>
<evidence type="ECO:0000256" key="11">
    <source>
        <dbReference type="PIRSR" id="PIRSR000159-50"/>
    </source>
</evidence>
<dbReference type="AlphaFoldDB" id="A0A0Z8EZI7"/>
<evidence type="ECO:0000256" key="3">
    <source>
        <dbReference type="ARBA" id="ARBA00022485"/>
    </source>
</evidence>
<feature type="binding site" evidence="11">
    <location>
        <position position="701"/>
    </location>
    <ligand>
        <name>[4Fe-4S] cluster</name>
        <dbReference type="ChEBI" id="CHEBI:49883"/>
        <label>2</label>
    </ligand>
</feature>
<dbReference type="GO" id="GO:0006979">
    <property type="term" value="P:response to oxidative stress"/>
    <property type="evidence" value="ECO:0007669"/>
    <property type="project" value="TreeGrafter"/>
</dbReference>
<dbReference type="GO" id="GO:0051539">
    <property type="term" value="F:4 iron, 4 sulfur cluster binding"/>
    <property type="evidence" value="ECO:0007669"/>
    <property type="project" value="UniProtKB-KW"/>
</dbReference>
<feature type="site" description="Important for catalytic activity" evidence="10">
    <location>
        <position position="63"/>
    </location>
</feature>
<feature type="binding site" evidence="11">
    <location>
        <position position="844"/>
    </location>
    <ligand>
        <name>[4Fe-4S] cluster</name>
        <dbReference type="ChEBI" id="CHEBI:49883"/>
        <label>3</label>
    </ligand>
</feature>
<accession>A0A0Z8EZI7</accession>
<reference evidence="13 14" key="1">
    <citation type="submission" date="2016-02" db="EMBL/GenBank/DDBJ databases">
        <authorList>
            <consortium name="Pathogen Informatics"/>
        </authorList>
    </citation>
    <scope>NUCLEOTIDE SEQUENCE [LARGE SCALE GENOMIC DNA]</scope>
    <source>
        <strain evidence="13 14">LSS90</strain>
    </source>
</reference>
<feature type="binding site" evidence="11">
    <location>
        <position position="751"/>
    </location>
    <ligand>
        <name>[4Fe-4S] cluster</name>
        <dbReference type="ChEBI" id="CHEBI:49883"/>
        <label>2</label>
    </ligand>
</feature>
<evidence type="ECO:0000313" key="13">
    <source>
        <dbReference type="EMBL" id="CYV64005.1"/>
    </source>
</evidence>
<dbReference type="InterPro" id="IPR017896">
    <property type="entry name" value="4Fe4S_Fe-S-bd"/>
</dbReference>
<evidence type="ECO:0000256" key="10">
    <source>
        <dbReference type="PIRSR" id="PIRSR000159-2"/>
    </source>
</evidence>
<dbReference type="GO" id="GO:0019164">
    <property type="term" value="F:pyruvate synthase activity"/>
    <property type="evidence" value="ECO:0007669"/>
    <property type="project" value="UniProtKB-EC"/>
</dbReference>
<feature type="domain" description="4Fe-4S ferredoxin-type" evidence="12">
    <location>
        <begin position="736"/>
        <end position="767"/>
    </location>
</feature>
<dbReference type="GO" id="GO:0005506">
    <property type="term" value="F:iron ion binding"/>
    <property type="evidence" value="ECO:0007669"/>
    <property type="project" value="InterPro"/>
</dbReference>
<dbReference type="PROSITE" id="PS00198">
    <property type="entry name" value="4FE4S_FER_1"/>
    <property type="match status" value="1"/>
</dbReference>
<keyword evidence="7 11" id="KW-0408">Iron</keyword>